<keyword evidence="11" id="KW-1185">Reference proteome</keyword>
<evidence type="ECO:0000256" key="5">
    <source>
        <dbReference type="ARBA" id="ARBA00022927"/>
    </source>
</evidence>
<keyword evidence="5" id="KW-0653">Protein transport</keyword>
<feature type="region of interest" description="Disordered" evidence="8">
    <location>
        <begin position="86"/>
        <end position="373"/>
    </location>
</feature>
<feature type="compositionally biased region" description="Low complexity" evidence="8">
    <location>
        <begin position="204"/>
        <end position="219"/>
    </location>
</feature>
<organism evidence="10 11">
    <name type="scientific">Penicillium oxalicum (strain 114-2 / CGMCC 5302)</name>
    <name type="common">Penicillium decumbens</name>
    <dbReference type="NCBI Taxonomy" id="933388"/>
    <lineage>
        <taxon>Eukaryota</taxon>
        <taxon>Fungi</taxon>
        <taxon>Dikarya</taxon>
        <taxon>Ascomycota</taxon>
        <taxon>Pezizomycotina</taxon>
        <taxon>Eurotiomycetes</taxon>
        <taxon>Eurotiomycetidae</taxon>
        <taxon>Eurotiales</taxon>
        <taxon>Aspergillaceae</taxon>
        <taxon>Penicillium</taxon>
    </lineage>
</organism>
<dbReference type="Gene3D" id="1.10.10.2570">
    <property type="match status" value="1"/>
</dbReference>
<dbReference type="PANTHER" id="PTHR40012:SF1">
    <property type="entry name" value="AUTOPHAGY-RELATED PROTEIN 29"/>
    <property type="match status" value="1"/>
</dbReference>
<dbReference type="InterPro" id="IPR039362">
    <property type="entry name" value="ATG29_sf"/>
</dbReference>
<evidence type="ECO:0000313" key="10">
    <source>
        <dbReference type="EMBL" id="EPS26833.1"/>
    </source>
</evidence>
<comment type="subcellular location">
    <subcellularLocation>
        <location evidence="1">Preautophagosomal structure</location>
    </subcellularLocation>
</comment>
<evidence type="ECO:0000313" key="11">
    <source>
        <dbReference type="Proteomes" id="UP000019376"/>
    </source>
</evidence>
<evidence type="ECO:0000256" key="4">
    <source>
        <dbReference type="ARBA" id="ARBA00022448"/>
    </source>
</evidence>
<sequence length="407" mass="44920">MDSSGVNFTVFVRLPFPRGEFLDPPPMEWNAAKDQALWDMLSRPSKGNDIDWKALAEHFDVTLQFLLQQAAWLYDRQLSQVRAQMRRVPPVQPSPPSPAPDAVSESSALAGQVQRQIGTRGSHLPAFQQKDNRPQVPDDRRASSTSTATLNQVRHSRDSSRHHEPGQGTERRWENFVRRPSLARRGLPPSSAHMQSPPLAEDLSCSSSDSGTDSEVTSSRGMPRFRKFGKFSTQRVGLPDDEDEDEDDVPAFLPMARDKNSSLRGRTEEGLSTTIRNEERPDPYGHNKPQRHDTNRVIAAESLHSSMSSGTPASLSNSDRQGLSQPPSALSPHRVGEPPRQSPRKSTTSGRDASDGTPSMGSSFSDLDDASVTQSALEEALMSNMQHGGMASRMSTISQALRSRYLQ</sequence>
<reference evidence="10 11" key="1">
    <citation type="journal article" date="2013" name="PLoS ONE">
        <title>Genomic and secretomic analyses reveal unique features of the lignocellulolytic enzyme system of Penicillium decumbens.</title>
        <authorList>
            <person name="Liu G."/>
            <person name="Zhang L."/>
            <person name="Wei X."/>
            <person name="Zou G."/>
            <person name="Qin Y."/>
            <person name="Ma L."/>
            <person name="Li J."/>
            <person name="Zheng H."/>
            <person name="Wang S."/>
            <person name="Wang C."/>
            <person name="Xun L."/>
            <person name="Zhao G.-P."/>
            <person name="Zhou Z."/>
            <person name="Qu Y."/>
        </authorList>
    </citation>
    <scope>NUCLEOTIDE SEQUENCE [LARGE SCALE GENOMIC DNA]</scope>
    <source>
        <strain evidence="11">114-2 / CGMCC 5302</strain>
    </source>
</reference>
<evidence type="ECO:0000256" key="3">
    <source>
        <dbReference type="ARBA" id="ARBA00013784"/>
    </source>
</evidence>
<comment type="similarity">
    <text evidence="2">Belongs to the ATG29 family.</text>
</comment>
<feature type="compositionally biased region" description="Polar residues" evidence="8">
    <location>
        <begin position="344"/>
        <end position="373"/>
    </location>
</feature>
<dbReference type="Proteomes" id="UP000019376">
    <property type="component" value="Unassembled WGS sequence"/>
</dbReference>
<dbReference type="InterPro" id="IPR040666">
    <property type="entry name" value="Atg29_N"/>
</dbReference>
<feature type="domain" description="Atg29 N-terminal" evidence="9">
    <location>
        <begin position="8"/>
        <end position="61"/>
    </location>
</feature>
<dbReference type="GO" id="GO:0015031">
    <property type="term" value="P:protein transport"/>
    <property type="evidence" value="ECO:0007669"/>
    <property type="project" value="UniProtKB-KW"/>
</dbReference>
<gene>
    <name evidence="10" type="ORF">PDE_01772</name>
</gene>
<evidence type="ECO:0000256" key="2">
    <source>
        <dbReference type="ARBA" id="ARBA00010082"/>
    </source>
</evidence>
<dbReference type="HOGENOM" id="CLU_027589_1_0_1"/>
<feature type="compositionally biased region" description="Polar residues" evidence="8">
    <location>
        <begin position="303"/>
        <end position="328"/>
    </location>
</feature>
<evidence type="ECO:0000256" key="8">
    <source>
        <dbReference type="SAM" id="MobiDB-lite"/>
    </source>
</evidence>
<evidence type="ECO:0000259" key="9">
    <source>
        <dbReference type="Pfam" id="PF18388"/>
    </source>
</evidence>
<feature type="compositionally biased region" description="Polar residues" evidence="8">
    <location>
        <begin position="143"/>
        <end position="153"/>
    </location>
</feature>
<accession>S8ALW1</accession>
<dbReference type="Pfam" id="PF18388">
    <property type="entry name" value="ATG29_N"/>
    <property type="match status" value="1"/>
</dbReference>
<protein>
    <recommendedName>
        <fullName evidence="3">Autophagy-related protein 29</fullName>
    </recommendedName>
</protein>
<keyword evidence="6" id="KW-0072">Autophagy</keyword>
<dbReference type="FunFam" id="1.10.10.2570:FF:000001">
    <property type="entry name" value="Autophagy-related protein 29"/>
    <property type="match status" value="1"/>
</dbReference>
<dbReference type="GO" id="GO:0000407">
    <property type="term" value="C:phagophore assembly site"/>
    <property type="evidence" value="ECO:0007669"/>
    <property type="project" value="UniProtKB-SubCell"/>
</dbReference>
<feature type="compositionally biased region" description="Acidic residues" evidence="8">
    <location>
        <begin position="239"/>
        <end position="249"/>
    </location>
</feature>
<comment type="function">
    <text evidence="7">Plays a role in autophagy. Functions at the preautophagosomal structure (PAS) in order to form normal autophagosomes under starvation conditions. Also plays a role in mitophagy and regulation of filamentous growth.</text>
</comment>
<dbReference type="InterPro" id="IPR039113">
    <property type="entry name" value="ATG29"/>
</dbReference>
<dbReference type="PANTHER" id="PTHR40012">
    <property type="entry name" value="AUTOPHAGY-RELATED PROTEIN 29"/>
    <property type="match status" value="1"/>
</dbReference>
<dbReference type="OrthoDB" id="21072at2759"/>
<evidence type="ECO:0000256" key="7">
    <source>
        <dbReference type="ARBA" id="ARBA00060351"/>
    </source>
</evidence>
<feature type="compositionally biased region" description="Basic and acidic residues" evidence="8">
    <location>
        <begin position="276"/>
        <end position="295"/>
    </location>
</feature>
<dbReference type="PhylomeDB" id="S8ALW1"/>
<keyword evidence="4" id="KW-0813">Transport</keyword>
<dbReference type="STRING" id="933388.S8ALW1"/>
<evidence type="ECO:0000256" key="1">
    <source>
        <dbReference type="ARBA" id="ARBA00004329"/>
    </source>
</evidence>
<dbReference type="EMBL" id="KB644409">
    <property type="protein sequence ID" value="EPS26833.1"/>
    <property type="molecule type" value="Genomic_DNA"/>
</dbReference>
<feature type="compositionally biased region" description="Basic and acidic residues" evidence="8">
    <location>
        <begin position="155"/>
        <end position="177"/>
    </location>
</feature>
<dbReference type="GO" id="GO:0000045">
    <property type="term" value="P:autophagosome assembly"/>
    <property type="evidence" value="ECO:0007669"/>
    <property type="project" value="InterPro"/>
</dbReference>
<feature type="compositionally biased region" description="Basic and acidic residues" evidence="8">
    <location>
        <begin position="130"/>
        <end position="142"/>
    </location>
</feature>
<dbReference type="eggNOG" id="ENOG502S3V4">
    <property type="taxonomic scope" value="Eukaryota"/>
</dbReference>
<feature type="compositionally biased region" description="Pro residues" evidence="8">
    <location>
        <begin position="90"/>
        <end position="99"/>
    </location>
</feature>
<proteinExistence type="inferred from homology"/>
<name>S8ALW1_PENO1</name>
<dbReference type="AlphaFoldDB" id="S8ALW1"/>
<feature type="compositionally biased region" description="Basic and acidic residues" evidence="8">
    <location>
        <begin position="256"/>
        <end position="269"/>
    </location>
</feature>
<evidence type="ECO:0000256" key="6">
    <source>
        <dbReference type="ARBA" id="ARBA00023006"/>
    </source>
</evidence>